<organism evidence="5 6">
    <name type="scientific">Urinicoccus massiliensis</name>
    <dbReference type="NCBI Taxonomy" id="1723382"/>
    <lineage>
        <taxon>Bacteria</taxon>
        <taxon>Bacillati</taxon>
        <taxon>Bacillota</taxon>
        <taxon>Tissierellia</taxon>
        <taxon>Tissierellales</taxon>
        <taxon>Peptoniphilaceae</taxon>
        <taxon>Urinicoccus</taxon>
    </lineage>
</organism>
<feature type="coiled-coil region" evidence="4">
    <location>
        <begin position="12"/>
        <end position="69"/>
    </location>
</feature>
<dbReference type="Proteomes" id="UP000377798">
    <property type="component" value="Unassembled WGS sequence"/>
</dbReference>
<evidence type="ECO:0000256" key="2">
    <source>
        <dbReference type="ARBA" id="ARBA00022448"/>
    </source>
</evidence>
<dbReference type="EMBL" id="CAACYI010000001">
    <property type="protein sequence ID" value="VFB15634.1"/>
    <property type="molecule type" value="Genomic_DNA"/>
</dbReference>
<dbReference type="InterPro" id="IPR002842">
    <property type="entry name" value="ATPase_V1_Esu"/>
</dbReference>
<keyword evidence="2" id="KW-0813">Transport</keyword>
<sequence>MSNLDNILEKIHADAENEAKVILDQANREKEAILAEKKKQGEDDYHRILKKAEEEAKVAYEKVKSKNSLKSRDRILAKEEEVVDAVLGRVKDQLKAMDSQSFIGYLKKALAQVDDSQAYSLRVPEKYYQEVQKENLPVRLLEDFVDQGFVLSSGNIIYNGSFDNLIESKKDELEKMVSDQLFEK</sequence>
<gene>
    <name evidence="5" type="ORF">NCTC13150_00133</name>
</gene>
<reference evidence="5 6" key="1">
    <citation type="submission" date="2019-02" db="EMBL/GenBank/DDBJ databases">
        <authorList>
            <consortium name="Pathogen Informatics"/>
        </authorList>
    </citation>
    <scope>NUCLEOTIDE SEQUENCE [LARGE SCALE GENOMIC DNA]</scope>
    <source>
        <strain evidence="5 6">3012STDY7089603</strain>
    </source>
</reference>
<name>A0A8H2M323_9FIRM</name>
<protein>
    <submittedName>
        <fullName evidence="5">V-type ATP synthase subunit E</fullName>
    </submittedName>
</protein>
<accession>A0A8H2M323</accession>
<dbReference type="Gene3D" id="1.20.5.620">
    <property type="entry name" value="F1F0 ATP synthase subunit B, membrane domain"/>
    <property type="match status" value="1"/>
</dbReference>
<evidence type="ECO:0000256" key="1">
    <source>
        <dbReference type="ARBA" id="ARBA00005901"/>
    </source>
</evidence>
<dbReference type="SUPFAM" id="SSF160527">
    <property type="entry name" value="V-type ATPase subunit E-like"/>
    <property type="match status" value="1"/>
</dbReference>
<comment type="caution">
    <text evidence="5">The sequence shown here is derived from an EMBL/GenBank/DDBJ whole genome shotgun (WGS) entry which is preliminary data.</text>
</comment>
<proteinExistence type="inferred from homology"/>
<keyword evidence="4" id="KW-0175">Coiled coil</keyword>
<evidence type="ECO:0000313" key="6">
    <source>
        <dbReference type="Proteomes" id="UP000377798"/>
    </source>
</evidence>
<dbReference type="Pfam" id="PF01991">
    <property type="entry name" value="vATP-synt_E"/>
    <property type="match status" value="1"/>
</dbReference>
<dbReference type="GO" id="GO:0033178">
    <property type="term" value="C:proton-transporting two-sector ATPase complex, catalytic domain"/>
    <property type="evidence" value="ECO:0007669"/>
    <property type="project" value="InterPro"/>
</dbReference>
<dbReference type="AlphaFoldDB" id="A0A8H2M323"/>
<dbReference type="GO" id="GO:0046961">
    <property type="term" value="F:proton-transporting ATPase activity, rotational mechanism"/>
    <property type="evidence" value="ECO:0007669"/>
    <property type="project" value="InterPro"/>
</dbReference>
<evidence type="ECO:0000313" key="5">
    <source>
        <dbReference type="EMBL" id="VFB15634.1"/>
    </source>
</evidence>
<evidence type="ECO:0000256" key="3">
    <source>
        <dbReference type="ARBA" id="ARBA00023065"/>
    </source>
</evidence>
<evidence type="ECO:0000256" key="4">
    <source>
        <dbReference type="SAM" id="Coils"/>
    </source>
</evidence>
<dbReference type="RefSeq" id="WP_131748021.1">
    <property type="nucleotide sequence ID" value="NZ_CAACYI010000001.1"/>
</dbReference>
<comment type="similarity">
    <text evidence="1">Belongs to the V-ATPase E subunit family.</text>
</comment>
<keyword evidence="3" id="KW-0406">Ion transport</keyword>
<keyword evidence="6" id="KW-1185">Reference proteome</keyword>